<dbReference type="SUPFAM" id="SSF53474">
    <property type="entry name" value="alpha/beta-Hydrolases"/>
    <property type="match status" value="1"/>
</dbReference>
<dbReference type="Gene3D" id="3.40.50.1820">
    <property type="entry name" value="alpha/beta hydrolase"/>
    <property type="match status" value="1"/>
</dbReference>
<dbReference type="AlphaFoldDB" id="A0A1N7K392"/>
<proteinExistence type="predicted"/>
<dbReference type="RefSeq" id="WP_076514440.1">
    <property type="nucleotide sequence ID" value="NZ_FTOH01000002.1"/>
</dbReference>
<accession>A0A1N7K392</accession>
<dbReference type="Pfam" id="PF12697">
    <property type="entry name" value="Abhydrolase_6"/>
    <property type="match status" value="1"/>
</dbReference>
<dbReference type="InterPro" id="IPR029058">
    <property type="entry name" value="AB_hydrolase_fold"/>
</dbReference>
<dbReference type="STRING" id="484498.SAMN05421686_102312"/>
<evidence type="ECO:0000313" key="2">
    <source>
        <dbReference type="EMBL" id="SIS56073.1"/>
    </source>
</evidence>
<keyword evidence="3" id="KW-1185">Reference proteome</keyword>
<keyword evidence="2" id="KW-0378">Hydrolase</keyword>
<name>A0A1N7K392_9GAMM</name>
<reference evidence="3" key="1">
    <citation type="submission" date="2017-01" db="EMBL/GenBank/DDBJ databases">
        <authorList>
            <person name="Varghese N."/>
            <person name="Submissions S."/>
        </authorList>
    </citation>
    <scope>NUCLEOTIDE SEQUENCE [LARGE SCALE GENOMIC DNA]</scope>
    <source>
        <strain evidence="3">DSM 24913</strain>
    </source>
</reference>
<dbReference type="GO" id="GO:0016787">
    <property type="term" value="F:hydrolase activity"/>
    <property type="evidence" value="ECO:0007669"/>
    <property type="project" value="UniProtKB-KW"/>
</dbReference>
<protein>
    <submittedName>
        <fullName evidence="2">Lysophospholipase, alpha-beta hydrolase superfamily</fullName>
    </submittedName>
</protein>
<dbReference type="OrthoDB" id="9806902at2"/>
<evidence type="ECO:0000313" key="3">
    <source>
        <dbReference type="Proteomes" id="UP000185639"/>
    </source>
</evidence>
<evidence type="ECO:0000259" key="1">
    <source>
        <dbReference type="Pfam" id="PF12697"/>
    </source>
</evidence>
<gene>
    <name evidence="2" type="ORF">SAMN05421686_102312</name>
</gene>
<dbReference type="InterPro" id="IPR000073">
    <property type="entry name" value="AB_hydrolase_1"/>
</dbReference>
<organism evidence="2 3">
    <name type="scientific">Thalassolituus maritimus</name>
    <dbReference type="NCBI Taxonomy" id="484498"/>
    <lineage>
        <taxon>Bacteria</taxon>
        <taxon>Pseudomonadati</taxon>
        <taxon>Pseudomonadota</taxon>
        <taxon>Gammaproteobacteria</taxon>
        <taxon>Oceanospirillales</taxon>
        <taxon>Oceanospirillaceae</taxon>
        <taxon>Thalassolituus</taxon>
    </lineage>
</organism>
<dbReference type="EMBL" id="FTOH01000002">
    <property type="protein sequence ID" value="SIS56073.1"/>
    <property type="molecule type" value="Genomic_DNA"/>
</dbReference>
<feature type="domain" description="AB hydrolase-1" evidence="1">
    <location>
        <begin position="8"/>
        <end position="235"/>
    </location>
</feature>
<dbReference type="Proteomes" id="UP000185639">
    <property type="component" value="Unassembled WGS sequence"/>
</dbReference>
<sequence>MPKTKAPVVLVAGTYCYPEVWDDMKQAFEERGYEVHAPPLRHHELPLLEGALAMKDNSLLDYRDDFIELINGLSQPPIIVGWSMGGLIAQLIAQEVEHAGLMLLAPAPAAGIFAAYPSMLRTFQHHFSRWGFWRKPLMPEWESFIWSTGHLQDEQLMRDAFVQLKAESGKAYFEMAMWFLDKKRASKVYPERITTPVLVIAGSDDRIVRTPIGKTTALRFEHGKFVELFNQDHMLVTGTGLPRVMPEFDRWAQDNSL</sequence>